<dbReference type="EMBL" id="JANRHA010000012">
    <property type="protein sequence ID" value="MDG3016336.1"/>
    <property type="molecule type" value="Genomic_DNA"/>
</dbReference>
<dbReference type="PANTHER" id="PTHR30204:SF93">
    <property type="entry name" value="HTH MERR-TYPE DOMAIN-CONTAINING PROTEIN"/>
    <property type="match status" value="1"/>
</dbReference>
<dbReference type="InterPro" id="IPR009061">
    <property type="entry name" value="DNA-bd_dom_put_sf"/>
</dbReference>
<protein>
    <submittedName>
        <fullName evidence="3">MerR family transcriptional regulator</fullName>
    </submittedName>
</protein>
<dbReference type="Gene3D" id="1.10.1660.10">
    <property type="match status" value="1"/>
</dbReference>
<evidence type="ECO:0000313" key="4">
    <source>
        <dbReference type="Proteomes" id="UP001152755"/>
    </source>
</evidence>
<dbReference type="GO" id="GO:0003677">
    <property type="term" value="F:DNA binding"/>
    <property type="evidence" value="ECO:0007669"/>
    <property type="project" value="UniProtKB-KW"/>
</dbReference>
<feature type="domain" description="HTH merR-type" evidence="2">
    <location>
        <begin position="3"/>
        <end position="71"/>
    </location>
</feature>
<keyword evidence="1" id="KW-0238">DNA-binding</keyword>
<comment type="caution">
    <text evidence="3">The sequence shown here is derived from an EMBL/GenBank/DDBJ whole genome shotgun (WGS) entry which is preliminary data.</text>
</comment>
<dbReference type="SMART" id="SM00422">
    <property type="entry name" value="HTH_MERR"/>
    <property type="match status" value="1"/>
</dbReference>
<name>A0A9X4M9A8_9ACTN</name>
<accession>A0A9X4M9A8</accession>
<organism evidence="3 4">
    <name type="scientific">Speluncibacter jeojiensis</name>
    <dbReference type="NCBI Taxonomy" id="2710754"/>
    <lineage>
        <taxon>Bacteria</taxon>
        <taxon>Bacillati</taxon>
        <taxon>Actinomycetota</taxon>
        <taxon>Actinomycetes</taxon>
        <taxon>Mycobacteriales</taxon>
        <taxon>Speluncibacteraceae</taxon>
        <taxon>Speluncibacter</taxon>
    </lineage>
</organism>
<sequence>MKEYRIDDLAREAGVSVRNVRVYQDRGLLLPPRRQGRSGWYSENHLARLRLISRMLDRGYTFATIRELLTAAQYGLRVEDLFETGDIGGRWGSIRQKARLTMAELRKLFGERTTAADIERTTELGALAADGEDGYSVRRPQLVQAASALVEVGVPLEDLLSLAEHVRADLQDVAQRFVGLVADHYLGTVGSERDLDPDKVREIATLINKVRPDANRVVQVLLAESMEQEIAKAIGRAADQLQTDE</sequence>
<reference evidence="3" key="1">
    <citation type="submission" date="2022-08" db="EMBL/GenBank/DDBJ databases">
        <title>Genome analysis of Corynebacteriales strain.</title>
        <authorList>
            <person name="Lee S.D."/>
        </authorList>
    </citation>
    <scope>NUCLEOTIDE SEQUENCE</scope>
    <source>
        <strain evidence="3">D3-21</strain>
    </source>
</reference>
<gene>
    <name evidence="3" type="ORF">NVS88_17410</name>
</gene>
<dbReference type="PRINTS" id="PR00040">
    <property type="entry name" value="HTHMERR"/>
</dbReference>
<evidence type="ECO:0000256" key="1">
    <source>
        <dbReference type="ARBA" id="ARBA00023125"/>
    </source>
</evidence>
<dbReference type="InterPro" id="IPR000551">
    <property type="entry name" value="MerR-type_HTH_dom"/>
</dbReference>
<keyword evidence="4" id="KW-1185">Reference proteome</keyword>
<dbReference type="InterPro" id="IPR047057">
    <property type="entry name" value="MerR_fam"/>
</dbReference>
<dbReference type="PANTHER" id="PTHR30204">
    <property type="entry name" value="REDOX-CYCLING DRUG-SENSING TRANSCRIPTIONAL ACTIVATOR SOXR"/>
    <property type="match status" value="1"/>
</dbReference>
<dbReference type="SUPFAM" id="SSF46955">
    <property type="entry name" value="Putative DNA-binding domain"/>
    <property type="match status" value="1"/>
</dbReference>
<proteinExistence type="predicted"/>
<dbReference type="Proteomes" id="UP001152755">
    <property type="component" value="Unassembled WGS sequence"/>
</dbReference>
<dbReference type="Pfam" id="PF13411">
    <property type="entry name" value="MerR_1"/>
    <property type="match status" value="1"/>
</dbReference>
<dbReference type="GO" id="GO:0003700">
    <property type="term" value="F:DNA-binding transcription factor activity"/>
    <property type="evidence" value="ECO:0007669"/>
    <property type="project" value="InterPro"/>
</dbReference>
<dbReference type="RefSeq" id="WP_277831424.1">
    <property type="nucleotide sequence ID" value="NZ_JAAIVF010000002.1"/>
</dbReference>
<dbReference type="AlphaFoldDB" id="A0A9X4M9A8"/>
<evidence type="ECO:0000259" key="2">
    <source>
        <dbReference type="PROSITE" id="PS50937"/>
    </source>
</evidence>
<dbReference type="PROSITE" id="PS50937">
    <property type="entry name" value="HTH_MERR_2"/>
    <property type="match status" value="1"/>
</dbReference>
<evidence type="ECO:0000313" key="3">
    <source>
        <dbReference type="EMBL" id="MDG3016336.1"/>
    </source>
</evidence>